<keyword evidence="8" id="KW-0539">Nucleus</keyword>
<evidence type="ECO:0000256" key="7">
    <source>
        <dbReference type="ARBA" id="ARBA00022839"/>
    </source>
</evidence>
<evidence type="ECO:0000256" key="3">
    <source>
        <dbReference type="ARBA" id="ARBA00016937"/>
    </source>
</evidence>
<dbReference type="GO" id="GO:0008408">
    <property type="term" value="F:3'-5' exonuclease activity"/>
    <property type="evidence" value="ECO:0007669"/>
    <property type="project" value="InterPro"/>
</dbReference>
<dbReference type="GO" id="GO:0003676">
    <property type="term" value="F:nucleic acid binding"/>
    <property type="evidence" value="ECO:0007669"/>
    <property type="project" value="InterPro"/>
</dbReference>
<evidence type="ECO:0000256" key="6">
    <source>
        <dbReference type="ARBA" id="ARBA00022801"/>
    </source>
</evidence>
<reference evidence="11" key="1">
    <citation type="submission" date="2021-06" db="EMBL/GenBank/DDBJ databases">
        <authorList>
            <person name="Kallberg Y."/>
            <person name="Tangrot J."/>
            <person name="Rosling A."/>
        </authorList>
    </citation>
    <scope>NUCLEOTIDE SEQUENCE</scope>
    <source>
        <strain evidence="11">MT106</strain>
    </source>
</reference>
<dbReference type="SMART" id="SM00479">
    <property type="entry name" value="EXOIII"/>
    <property type="match status" value="1"/>
</dbReference>
<keyword evidence="6" id="KW-0378">Hydrolase</keyword>
<dbReference type="GO" id="GO:0005634">
    <property type="term" value="C:nucleus"/>
    <property type="evidence" value="ECO:0007669"/>
    <property type="project" value="UniProtKB-SubCell"/>
</dbReference>
<evidence type="ECO:0000313" key="12">
    <source>
        <dbReference type="Proteomes" id="UP000789831"/>
    </source>
</evidence>
<comment type="subcellular location">
    <subcellularLocation>
        <location evidence="1">Nucleus</location>
    </subcellularLocation>
</comment>
<dbReference type="AlphaFoldDB" id="A0A9N9CUF4"/>
<accession>A0A9N9CUF4</accession>
<organism evidence="11 12">
    <name type="scientific">Ambispora gerdemannii</name>
    <dbReference type="NCBI Taxonomy" id="144530"/>
    <lineage>
        <taxon>Eukaryota</taxon>
        <taxon>Fungi</taxon>
        <taxon>Fungi incertae sedis</taxon>
        <taxon>Mucoromycota</taxon>
        <taxon>Glomeromycotina</taxon>
        <taxon>Glomeromycetes</taxon>
        <taxon>Archaeosporales</taxon>
        <taxon>Ambisporaceae</taxon>
        <taxon>Ambispora</taxon>
    </lineage>
</organism>
<sequence>AGSYFVDGKSNGKTKASSPNDAILNNDEIRRDVNFYAIDCEMVGIGPNGAKSLLARVSLVDFHGNIVFDSYVKPNQPVTDYRTKFSGITEDSLKDAKSFNWVRQQVNDIIDDNIVIGHSLYFDFKILKIMHPRGLTRDTSLFKGFKTSISHNGGTPSLKQLAKDLLGITIQTNDHNSIEDARAAMNIYREYQVEWEGSIVTNGIESELSAW</sequence>
<feature type="domain" description="Exonuclease" evidence="10">
    <location>
        <begin position="34"/>
        <end position="197"/>
    </location>
</feature>
<dbReference type="InterPro" id="IPR036397">
    <property type="entry name" value="RNaseH_sf"/>
</dbReference>
<comment type="similarity">
    <text evidence="2">Belongs to the REXO4 family.</text>
</comment>
<evidence type="ECO:0000256" key="4">
    <source>
        <dbReference type="ARBA" id="ARBA00022552"/>
    </source>
</evidence>
<dbReference type="InterPro" id="IPR012337">
    <property type="entry name" value="RNaseH-like_sf"/>
</dbReference>
<comment type="caution">
    <text evidence="11">The sequence shown here is derived from an EMBL/GenBank/DDBJ whole genome shotgun (WGS) entry which is preliminary data.</text>
</comment>
<dbReference type="InterPro" id="IPR013520">
    <property type="entry name" value="Ribonucl_H"/>
</dbReference>
<dbReference type="PANTHER" id="PTHR12801">
    <property type="entry name" value="RNA EXONUCLEASE REXO1 / RECO3 FAMILY MEMBER-RELATED"/>
    <property type="match status" value="1"/>
</dbReference>
<dbReference type="EMBL" id="CAJVPL010002504">
    <property type="protein sequence ID" value="CAG8612210.1"/>
    <property type="molecule type" value="Genomic_DNA"/>
</dbReference>
<dbReference type="OrthoDB" id="8191639at2759"/>
<keyword evidence="7" id="KW-0269">Exonuclease</keyword>
<dbReference type="InterPro" id="IPR047021">
    <property type="entry name" value="REXO1/3/4-like"/>
</dbReference>
<evidence type="ECO:0000256" key="1">
    <source>
        <dbReference type="ARBA" id="ARBA00004123"/>
    </source>
</evidence>
<keyword evidence="4" id="KW-0698">rRNA processing</keyword>
<keyword evidence="12" id="KW-1185">Reference proteome</keyword>
<evidence type="ECO:0000256" key="8">
    <source>
        <dbReference type="ARBA" id="ARBA00023242"/>
    </source>
</evidence>
<dbReference type="Pfam" id="PF00929">
    <property type="entry name" value="RNase_T"/>
    <property type="match status" value="1"/>
</dbReference>
<comment type="function">
    <text evidence="9">Exoribonuclease involved in ribosome biosynthesis. Involved in the processing of ITS1, the internal transcribed spacer localized between the 18S and 5.8S rRNAs.</text>
</comment>
<evidence type="ECO:0000256" key="2">
    <source>
        <dbReference type="ARBA" id="ARBA00010489"/>
    </source>
</evidence>
<dbReference type="FunFam" id="3.30.420.10:FF:000007">
    <property type="entry name" value="Interferon-stimulated exonuclease gene 20"/>
    <property type="match status" value="1"/>
</dbReference>
<dbReference type="Gene3D" id="3.30.420.10">
    <property type="entry name" value="Ribonuclease H-like superfamily/Ribonuclease H"/>
    <property type="match status" value="1"/>
</dbReference>
<dbReference type="Proteomes" id="UP000789831">
    <property type="component" value="Unassembled WGS sequence"/>
</dbReference>
<proteinExistence type="inferred from homology"/>
<dbReference type="GO" id="GO:0006364">
    <property type="term" value="P:rRNA processing"/>
    <property type="evidence" value="ECO:0007669"/>
    <property type="project" value="UniProtKB-KW"/>
</dbReference>
<evidence type="ECO:0000256" key="5">
    <source>
        <dbReference type="ARBA" id="ARBA00022722"/>
    </source>
</evidence>
<protein>
    <recommendedName>
        <fullName evidence="3">RNA exonuclease 4</fullName>
    </recommendedName>
</protein>
<gene>
    <name evidence="11" type="ORF">AGERDE_LOCUS9648</name>
</gene>
<dbReference type="PANTHER" id="PTHR12801:SF45">
    <property type="entry name" value="RNA EXONUCLEASE 4"/>
    <property type="match status" value="1"/>
</dbReference>
<dbReference type="CDD" id="cd06144">
    <property type="entry name" value="REX4_like"/>
    <property type="match status" value="1"/>
</dbReference>
<dbReference type="InterPro" id="IPR037431">
    <property type="entry name" value="REX4_DEDDh_dom"/>
</dbReference>
<feature type="non-terminal residue" evidence="11">
    <location>
        <position position="211"/>
    </location>
</feature>
<dbReference type="SUPFAM" id="SSF53098">
    <property type="entry name" value="Ribonuclease H-like"/>
    <property type="match status" value="1"/>
</dbReference>
<evidence type="ECO:0000313" key="11">
    <source>
        <dbReference type="EMBL" id="CAG8612210.1"/>
    </source>
</evidence>
<evidence type="ECO:0000256" key="9">
    <source>
        <dbReference type="ARBA" id="ARBA00025599"/>
    </source>
</evidence>
<name>A0A9N9CUF4_9GLOM</name>
<keyword evidence="5" id="KW-0540">Nuclease</keyword>
<evidence type="ECO:0000259" key="10">
    <source>
        <dbReference type="SMART" id="SM00479"/>
    </source>
</evidence>